<evidence type="ECO:0008006" key="3">
    <source>
        <dbReference type="Google" id="ProtNLM"/>
    </source>
</evidence>
<evidence type="ECO:0000313" key="1">
    <source>
        <dbReference type="EMBL" id="PUZ45200.1"/>
    </source>
</evidence>
<proteinExistence type="predicted"/>
<keyword evidence="2" id="KW-1185">Reference proteome</keyword>
<name>A0A2T7CPC9_9POAL</name>
<dbReference type="OrthoDB" id="694978at2759"/>
<sequence length="90" mass="10891">MVVKEINGTWKIIRLELDHNHELSPCNRNELFSGWKYMTDMEKAMIRTLNDNNIPTRKRFQFYHIRGGAYLRCHIKIKMRQTTGLRLIER</sequence>
<dbReference type="AlphaFoldDB" id="A0A2T7CPC9"/>
<evidence type="ECO:0000313" key="2">
    <source>
        <dbReference type="Proteomes" id="UP000244336"/>
    </source>
</evidence>
<dbReference type="Gramene" id="PUZ45200">
    <property type="protein sequence ID" value="PUZ45200"/>
    <property type="gene ID" value="GQ55_8G203200"/>
</dbReference>
<protein>
    <recommendedName>
        <fullName evidence="3">Protein FAR1-RELATED SEQUENCE</fullName>
    </recommendedName>
</protein>
<organism evidence="1 2">
    <name type="scientific">Panicum hallii var. hallii</name>
    <dbReference type="NCBI Taxonomy" id="1504633"/>
    <lineage>
        <taxon>Eukaryota</taxon>
        <taxon>Viridiplantae</taxon>
        <taxon>Streptophyta</taxon>
        <taxon>Embryophyta</taxon>
        <taxon>Tracheophyta</taxon>
        <taxon>Spermatophyta</taxon>
        <taxon>Magnoliopsida</taxon>
        <taxon>Liliopsida</taxon>
        <taxon>Poales</taxon>
        <taxon>Poaceae</taxon>
        <taxon>PACMAD clade</taxon>
        <taxon>Panicoideae</taxon>
        <taxon>Panicodae</taxon>
        <taxon>Paniceae</taxon>
        <taxon>Panicinae</taxon>
        <taxon>Panicum</taxon>
        <taxon>Panicum sect. Panicum</taxon>
    </lineage>
</organism>
<accession>A0A2T7CPC9</accession>
<dbReference type="EMBL" id="CM009756">
    <property type="protein sequence ID" value="PUZ45200.1"/>
    <property type="molecule type" value="Genomic_DNA"/>
</dbReference>
<reference evidence="1 2" key="1">
    <citation type="submission" date="2018-04" db="EMBL/GenBank/DDBJ databases">
        <title>WGS assembly of Panicum hallii var. hallii HAL2.</title>
        <authorList>
            <person name="Lovell J."/>
            <person name="Jenkins J."/>
            <person name="Lowry D."/>
            <person name="Mamidi S."/>
            <person name="Sreedasyam A."/>
            <person name="Weng X."/>
            <person name="Barry K."/>
            <person name="Bonette J."/>
            <person name="Campitelli B."/>
            <person name="Daum C."/>
            <person name="Gordon S."/>
            <person name="Gould B."/>
            <person name="Lipzen A."/>
            <person name="MacQueen A."/>
            <person name="Palacio-Mejia J."/>
            <person name="Plott C."/>
            <person name="Shakirov E."/>
            <person name="Shu S."/>
            <person name="Yoshinaga Y."/>
            <person name="Zane M."/>
            <person name="Rokhsar D."/>
            <person name="Grimwood J."/>
            <person name="Schmutz J."/>
            <person name="Juenger T."/>
        </authorList>
    </citation>
    <scope>NUCLEOTIDE SEQUENCE [LARGE SCALE GENOMIC DNA]</scope>
    <source>
        <strain evidence="2">cv. HAL2</strain>
    </source>
</reference>
<dbReference type="Proteomes" id="UP000244336">
    <property type="component" value="Chromosome 8"/>
</dbReference>
<gene>
    <name evidence="1" type="ORF">GQ55_8G203200</name>
</gene>